<dbReference type="Gene3D" id="2.40.170.20">
    <property type="entry name" value="TonB-dependent receptor, beta-barrel domain"/>
    <property type="match status" value="1"/>
</dbReference>
<gene>
    <name evidence="9" type="ORF">RQP53_23275</name>
</gene>
<sequence length="1104" mass="119244">MSNDSWSRFSRTALSAAVAIVAAAPALAQNTTAAVGGRVVSPDGKPVAGAQVVIRHVESGSSNTLTSDAEGRFSIRGLRVGGPYTVTVAKGGDREVRDDIYLQLAETLNLDLRLGAAANVLEKVVTTGSANVATFSSSNMGAGTSLSRKDLDAYASVSRSLADYARNDPRLAQTDKSRGEISALGQNSRFNSVTIDGVRTNDTFGLEGNGLPTLKQPISIDAIQAVQVNLSNFDVTQQGYTGANINAVTKSGTNELKGSVYAVYRDDQFSGKRFDNKTGVFSEAPSFREYTKGFTLGGPIIKDKLFFFGTYEEMSSSRSSPAFGPKGSSLVNVDITPEQLAAVQQVAKSKYGIDIGGPIASDSQKLTVKDSLLKLDWNVSEDHRVNVRFARTEQADPNFRGFGSNALSLSSYWDREIKKLDTTVAQWFADWTPDFSTELKVSNRKYDKYFDTNSNLPSVQLIYPAGFPDSSSKTERTLSFGTEASRHNNVLRTTTQDAYLAGNLVKDDHELKFGADYSSNEVYNAFLQNTKGVYTFKGTSAGVDPVTVFASGIPTTYTVQVPLAGKTLDDGIARWTLKNLGLFMQDTWTINSRLNITAGVRLDKASTNDTPALNQKALDKFGFNNTQTLDGKSLVQPRFGFNYKLDPKAEQKSQVRGGIGLFQGNAANVWLSNPYSNTGLATASFSCGTGTTPCPAGFTFNPNPDTQTALTGVPPAASVDFISPNLNQPSVWKFNLAYDTQLPWYGLTAGAEWLHTKNKQAIYYRHLNLGAVQATGPDGRELYYDAVAQDPTKCWKDGGTTLGCTGQAKAGRDKTFGNVLLADATGKGGGDTITLSLSRPARDGFGWQVAYSRMSAKEVSNLSSSTSNSGFNNRAAFNPNEEVLANSAYLVRDRINGAVNWSKAFVGSYKTTVGLFYEGRKGRPYSWTFRNDMNGDGVAGNDLMYIPTAPGSGEVIFRSPTSDKLSAADAEAKFWSIVNANPELAAAKGRTVSRNGSFAPFVNSFDLRLSQEVPGLRPKHKGVFTFDILNVGNLLNKNWGHIDEAPFGGVNSTNTGGNYRSFVNYAGMQNGKYIYSVTDADLLTTAQTANQSQWAIQATLRYEF</sequence>
<comment type="subcellular location">
    <subcellularLocation>
        <location evidence="1">Cell outer membrane</location>
        <topology evidence="1">Multi-pass membrane protein</topology>
    </subcellularLocation>
</comment>
<keyword evidence="7" id="KW-0732">Signal</keyword>
<evidence type="ECO:0000256" key="2">
    <source>
        <dbReference type="ARBA" id="ARBA00022448"/>
    </source>
</evidence>
<keyword evidence="2" id="KW-0813">Transport</keyword>
<protein>
    <submittedName>
        <fullName evidence="9">Carboxypeptidase regulatory-like domain-containing protein</fullName>
    </submittedName>
</protein>
<feature type="signal peptide" evidence="7">
    <location>
        <begin position="1"/>
        <end position="28"/>
    </location>
</feature>
<keyword evidence="6" id="KW-0998">Cell outer membrane</keyword>
<evidence type="ECO:0000256" key="5">
    <source>
        <dbReference type="ARBA" id="ARBA00023136"/>
    </source>
</evidence>
<dbReference type="EMBL" id="JAVXZY010000013">
    <property type="protein sequence ID" value="MDT9002221.1"/>
    <property type="molecule type" value="Genomic_DNA"/>
</dbReference>
<dbReference type="InterPro" id="IPR036942">
    <property type="entry name" value="Beta-barrel_TonB_sf"/>
</dbReference>
<evidence type="ECO:0000313" key="9">
    <source>
        <dbReference type="EMBL" id="MDT9002221.1"/>
    </source>
</evidence>
<evidence type="ECO:0000256" key="4">
    <source>
        <dbReference type="ARBA" id="ARBA00022692"/>
    </source>
</evidence>
<feature type="chain" id="PRO_5045096479" evidence="7">
    <location>
        <begin position="29"/>
        <end position="1104"/>
    </location>
</feature>
<keyword evidence="5" id="KW-0472">Membrane</keyword>
<evidence type="ECO:0000256" key="1">
    <source>
        <dbReference type="ARBA" id="ARBA00004571"/>
    </source>
</evidence>
<evidence type="ECO:0000313" key="10">
    <source>
        <dbReference type="Proteomes" id="UP001246372"/>
    </source>
</evidence>
<feature type="domain" description="TonB-dependent transporter Oar-like beta-barrel" evidence="8">
    <location>
        <begin position="248"/>
        <end position="320"/>
    </location>
</feature>
<dbReference type="Pfam" id="PF13620">
    <property type="entry name" value="CarboxypepD_reg"/>
    <property type="match status" value="1"/>
</dbReference>
<evidence type="ECO:0000256" key="6">
    <source>
        <dbReference type="ARBA" id="ARBA00023237"/>
    </source>
</evidence>
<dbReference type="Pfam" id="PF25183">
    <property type="entry name" value="OMP_b-brl_4"/>
    <property type="match status" value="2"/>
</dbReference>
<dbReference type="InterPro" id="IPR013784">
    <property type="entry name" value="Carb-bd-like_fold"/>
</dbReference>
<dbReference type="PANTHER" id="PTHR30069:SF46">
    <property type="entry name" value="OAR PROTEIN"/>
    <property type="match status" value="1"/>
</dbReference>
<proteinExistence type="predicted"/>
<keyword evidence="4" id="KW-0812">Transmembrane</keyword>
<keyword evidence="10" id="KW-1185">Reference proteome</keyword>
<organism evidence="9 10">
    <name type="scientific">Roseateles aquae</name>
    <dbReference type="NCBI Taxonomy" id="3077235"/>
    <lineage>
        <taxon>Bacteria</taxon>
        <taxon>Pseudomonadati</taxon>
        <taxon>Pseudomonadota</taxon>
        <taxon>Betaproteobacteria</taxon>
        <taxon>Burkholderiales</taxon>
        <taxon>Sphaerotilaceae</taxon>
        <taxon>Roseateles</taxon>
    </lineage>
</organism>
<dbReference type="SUPFAM" id="SSF49452">
    <property type="entry name" value="Starch-binding domain-like"/>
    <property type="match status" value="1"/>
</dbReference>
<dbReference type="PANTHER" id="PTHR30069">
    <property type="entry name" value="TONB-DEPENDENT OUTER MEMBRANE RECEPTOR"/>
    <property type="match status" value="1"/>
</dbReference>
<accession>A0ABU3PJK5</accession>
<dbReference type="Gene3D" id="2.60.40.1120">
    <property type="entry name" value="Carboxypeptidase-like, regulatory domain"/>
    <property type="match status" value="1"/>
</dbReference>
<reference evidence="9" key="1">
    <citation type="submission" date="2023-09" db="EMBL/GenBank/DDBJ databases">
        <title>Paucibacter sp. APW11 Genome sequencing and assembly.</title>
        <authorList>
            <person name="Kim I."/>
        </authorList>
    </citation>
    <scope>NUCLEOTIDE SEQUENCE</scope>
    <source>
        <strain evidence="9">APW11</strain>
    </source>
</reference>
<dbReference type="RefSeq" id="WP_315653113.1">
    <property type="nucleotide sequence ID" value="NZ_JAVXZY010000013.1"/>
</dbReference>
<feature type="domain" description="TonB-dependent transporter Oar-like beta-barrel" evidence="8">
    <location>
        <begin position="365"/>
        <end position="1053"/>
    </location>
</feature>
<name>A0ABU3PJK5_9BURK</name>
<dbReference type="InterPro" id="IPR057601">
    <property type="entry name" value="Oar-like_b-barrel"/>
</dbReference>
<comment type="caution">
    <text evidence="9">The sequence shown here is derived from an EMBL/GenBank/DDBJ whole genome shotgun (WGS) entry which is preliminary data.</text>
</comment>
<evidence type="ECO:0000256" key="7">
    <source>
        <dbReference type="SAM" id="SignalP"/>
    </source>
</evidence>
<dbReference type="Proteomes" id="UP001246372">
    <property type="component" value="Unassembled WGS sequence"/>
</dbReference>
<dbReference type="SUPFAM" id="SSF56935">
    <property type="entry name" value="Porins"/>
    <property type="match status" value="1"/>
</dbReference>
<evidence type="ECO:0000259" key="8">
    <source>
        <dbReference type="Pfam" id="PF25183"/>
    </source>
</evidence>
<keyword evidence="3" id="KW-1134">Transmembrane beta strand</keyword>
<evidence type="ECO:0000256" key="3">
    <source>
        <dbReference type="ARBA" id="ARBA00022452"/>
    </source>
</evidence>
<dbReference type="InterPro" id="IPR039426">
    <property type="entry name" value="TonB-dep_rcpt-like"/>
</dbReference>